<dbReference type="STRING" id="1353537.TP2_10855"/>
<accession>A0A074JRF8</accession>
<dbReference type="RefSeq" id="WP_051692614.1">
    <property type="nucleotide sequence ID" value="NZ_AUND01000034.1"/>
</dbReference>
<evidence type="ECO:0000313" key="3">
    <source>
        <dbReference type="Proteomes" id="UP000027432"/>
    </source>
</evidence>
<dbReference type="InterPro" id="IPR009642">
    <property type="entry name" value="DUF1236"/>
</dbReference>
<dbReference type="OrthoDB" id="102964at2"/>
<reference evidence="2 3" key="1">
    <citation type="submission" date="2013-07" db="EMBL/GenBank/DDBJ databases">
        <title>Thioclava pacifica DSM 10166 Genome Sequencing.</title>
        <authorList>
            <person name="Lai Q."/>
            <person name="Shao Z."/>
        </authorList>
    </citation>
    <scope>NUCLEOTIDE SEQUENCE [LARGE SCALE GENOMIC DNA]</scope>
    <source>
        <strain evidence="2 3">DSM 10166</strain>
    </source>
</reference>
<name>A0A074JRF8_9RHOB</name>
<comment type="caution">
    <text evidence="2">The sequence shown here is derived from an EMBL/GenBank/DDBJ whole genome shotgun (WGS) entry which is preliminary data.</text>
</comment>
<dbReference type="Pfam" id="PF06823">
    <property type="entry name" value="DUF1236"/>
    <property type="match status" value="1"/>
</dbReference>
<feature type="chain" id="PRO_5001695048" description="SH3b domain-containing protein" evidence="1">
    <location>
        <begin position="25"/>
        <end position="232"/>
    </location>
</feature>
<proteinExistence type="predicted"/>
<feature type="signal peptide" evidence="1">
    <location>
        <begin position="1"/>
        <end position="24"/>
    </location>
</feature>
<organism evidence="2 3">
    <name type="scientific">Thioclava pacifica DSM 10166</name>
    <dbReference type="NCBI Taxonomy" id="1353537"/>
    <lineage>
        <taxon>Bacteria</taxon>
        <taxon>Pseudomonadati</taxon>
        <taxon>Pseudomonadota</taxon>
        <taxon>Alphaproteobacteria</taxon>
        <taxon>Rhodobacterales</taxon>
        <taxon>Paracoccaceae</taxon>
        <taxon>Thioclava</taxon>
    </lineage>
</organism>
<evidence type="ECO:0000256" key="1">
    <source>
        <dbReference type="SAM" id="SignalP"/>
    </source>
</evidence>
<dbReference type="Proteomes" id="UP000027432">
    <property type="component" value="Unassembled WGS sequence"/>
</dbReference>
<sequence length="232" mass="22853">MTRKLGIILAAAASTTFLTGTAFAEANPPLMATAQGAFELHSGAAAQSAVIETVEAGSTVMVDGCLPDGITCKVSVDGQPGWAPAAALGVMVDGQVALLSSPPQTVTIKQIEVPADTANKDGQATAAVAGAAAGGAAGAALGGPVGAVIGALVGSASIGAAAKPEPATITWVEKHPVAPVYLTGDLKPGVIVPDVVTLTPVPESTYAYVNINDETVFVNPDTRAVVYVVPAS</sequence>
<dbReference type="EMBL" id="AUND01000034">
    <property type="protein sequence ID" value="KEO51967.1"/>
    <property type="molecule type" value="Genomic_DNA"/>
</dbReference>
<keyword evidence="3" id="KW-1185">Reference proteome</keyword>
<gene>
    <name evidence="2" type="ORF">TP2_10855</name>
</gene>
<keyword evidence="1" id="KW-0732">Signal</keyword>
<dbReference type="AlphaFoldDB" id="A0A074JRF8"/>
<protein>
    <recommendedName>
        <fullName evidence="4">SH3b domain-containing protein</fullName>
    </recommendedName>
</protein>
<evidence type="ECO:0008006" key="4">
    <source>
        <dbReference type="Google" id="ProtNLM"/>
    </source>
</evidence>
<dbReference type="eggNOG" id="COG4991">
    <property type="taxonomic scope" value="Bacteria"/>
</dbReference>
<evidence type="ECO:0000313" key="2">
    <source>
        <dbReference type="EMBL" id="KEO51967.1"/>
    </source>
</evidence>